<feature type="domain" description="Glycosyl transferase family 28 C-terminal" evidence="3">
    <location>
        <begin position="198"/>
        <end position="308"/>
    </location>
</feature>
<dbReference type="PANTHER" id="PTHR21015">
    <property type="entry name" value="UDP-N-ACETYLGLUCOSAMINE--N-ACETYLMURAMYL-(PENTAPEPTIDE) PYROPHOSPHORYL-UNDECAPRENOL N-ACETYLGLUCOSAMINE TRANSFERASE 1"/>
    <property type="match status" value="1"/>
</dbReference>
<evidence type="ECO:0000313" key="5">
    <source>
        <dbReference type="Proteomes" id="UP000295733"/>
    </source>
</evidence>
<name>A0A4R2NHA8_RHOAD</name>
<proteinExistence type="predicted"/>
<evidence type="ECO:0000256" key="1">
    <source>
        <dbReference type="PIRSR" id="PIRSR620023-1"/>
    </source>
</evidence>
<protein>
    <submittedName>
        <fullName evidence="4">UDP-2,4-diacetamido-2,4, 6-trideoxy-beta-L-altropyranose hydrolase</fullName>
    </submittedName>
</protein>
<dbReference type="Proteomes" id="UP000295733">
    <property type="component" value="Unassembled WGS sequence"/>
</dbReference>
<dbReference type="Pfam" id="PF04101">
    <property type="entry name" value="Glyco_tran_28_C"/>
    <property type="match status" value="1"/>
</dbReference>
<organism evidence="4 5">
    <name type="scientific">Rhodovulum adriaticum</name>
    <name type="common">Rhodopseudomonas adriatica</name>
    <dbReference type="NCBI Taxonomy" id="35804"/>
    <lineage>
        <taxon>Bacteria</taxon>
        <taxon>Pseudomonadati</taxon>
        <taxon>Pseudomonadota</taxon>
        <taxon>Alphaproteobacteria</taxon>
        <taxon>Rhodobacterales</taxon>
        <taxon>Paracoccaceae</taxon>
        <taxon>Rhodovulum</taxon>
    </lineage>
</organism>
<dbReference type="EMBL" id="SLXL01000017">
    <property type="protein sequence ID" value="TCP20741.1"/>
    <property type="molecule type" value="Genomic_DNA"/>
</dbReference>
<dbReference type="InterPro" id="IPR007235">
    <property type="entry name" value="Glyco_trans_28_C"/>
</dbReference>
<dbReference type="SUPFAM" id="SSF53756">
    <property type="entry name" value="UDP-Glycosyltransferase/glycogen phosphorylase"/>
    <property type="match status" value="1"/>
</dbReference>
<evidence type="ECO:0000256" key="2">
    <source>
        <dbReference type="PIRSR" id="PIRSR620023-2"/>
    </source>
</evidence>
<dbReference type="RefSeq" id="WP_132605568.1">
    <property type="nucleotide sequence ID" value="NZ_NRRP01000030.1"/>
</dbReference>
<keyword evidence="5" id="KW-1185">Reference proteome</keyword>
<dbReference type="GO" id="GO:0016758">
    <property type="term" value="F:hexosyltransferase activity"/>
    <property type="evidence" value="ECO:0007669"/>
    <property type="project" value="InterPro"/>
</dbReference>
<dbReference type="GO" id="GO:0016787">
    <property type="term" value="F:hydrolase activity"/>
    <property type="evidence" value="ECO:0007669"/>
    <property type="project" value="UniProtKB-KW"/>
</dbReference>
<sequence>MTIAFRADASFDIGTGHVMRCLTLACALREAGAECCFVTRALPGHLADRIANEGFRVSLLTTPHGAAPDGPPVHAAWAGVSWIQDAAETKAALAADSPDWLVMDHYAFDARWQAAARPEGAKLLVIDDLADRPHECNLLLDQNLGRVAGDYDRLVPATCLRLIGPRYAVLRPEFAAMRAQVLSDRAGRGLRHLLITMGGVDKADATSTVLEALRGIPLPDPLRITVIMGSRSPALDRVRRLAQDMPRPTEVAVDVADMAARMATADLAIGAAGSTTWERCCLGLPSIIVEVAENQSGIARAMTKAGAALDPGPLHAAEFARNLQDALIRAGDPGRLSDLSEKAAGVCDGEGCGRLIAQLDLCSTVNRIVS</sequence>
<comment type="caution">
    <text evidence="4">The sequence shown here is derived from an EMBL/GenBank/DDBJ whole genome shotgun (WGS) entry which is preliminary data.</text>
</comment>
<accession>A0A4R2NHA8</accession>
<dbReference type="AlphaFoldDB" id="A0A4R2NHA8"/>
<keyword evidence="4" id="KW-0378">Hydrolase</keyword>
<feature type="binding site" evidence="2">
    <location>
        <position position="171"/>
    </location>
    <ligand>
        <name>substrate</name>
    </ligand>
</feature>
<feature type="active site" description="Proton acceptor" evidence="1">
    <location>
        <position position="17"/>
    </location>
</feature>
<dbReference type="PANTHER" id="PTHR21015:SF22">
    <property type="entry name" value="GLYCOSYLTRANSFERASE"/>
    <property type="match status" value="1"/>
</dbReference>
<dbReference type="OrthoDB" id="9788924at2"/>
<gene>
    <name evidence="4" type="ORF">EV656_11714</name>
</gene>
<evidence type="ECO:0000259" key="3">
    <source>
        <dbReference type="Pfam" id="PF04101"/>
    </source>
</evidence>
<dbReference type="InterPro" id="IPR020023">
    <property type="entry name" value="PseG"/>
</dbReference>
<feature type="binding site" evidence="2">
    <location>
        <position position="278"/>
    </location>
    <ligand>
        <name>substrate</name>
    </ligand>
</feature>
<evidence type="ECO:0000313" key="4">
    <source>
        <dbReference type="EMBL" id="TCP20741.1"/>
    </source>
</evidence>
<dbReference type="NCBIfam" id="TIGR03590">
    <property type="entry name" value="PseG"/>
    <property type="match status" value="1"/>
</dbReference>
<dbReference type="Gene3D" id="3.40.50.2000">
    <property type="entry name" value="Glycogen Phosphorylase B"/>
    <property type="match status" value="1"/>
</dbReference>
<reference evidence="4 5" key="1">
    <citation type="submission" date="2019-03" db="EMBL/GenBank/DDBJ databases">
        <title>Genomic Encyclopedia of Type Strains, Phase IV (KMG-IV): sequencing the most valuable type-strain genomes for metagenomic binning, comparative biology and taxonomic classification.</title>
        <authorList>
            <person name="Goeker M."/>
        </authorList>
    </citation>
    <scope>NUCLEOTIDE SEQUENCE [LARGE SCALE GENOMIC DNA]</scope>
    <source>
        <strain evidence="4 5">DSM 2781</strain>
    </source>
</reference>
<dbReference type="Gene3D" id="3.40.50.11190">
    <property type="match status" value="1"/>
</dbReference>